<dbReference type="Gene3D" id="1.20.1050.90">
    <property type="entry name" value="RecF/RecN/SMC, N-terminal domain"/>
    <property type="match status" value="1"/>
</dbReference>
<accession>A0A511XNE4</accession>
<dbReference type="EMBL" id="BJYG01000042">
    <property type="protein sequence ID" value="GEN64456.1"/>
    <property type="molecule type" value="Genomic_DNA"/>
</dbReference>
<dbReference type="GO" id="GO:0000731">
    <property type="term" value="P:DNA synthesis involved in DNA repair"/>
    <property type="evidence" value="ECO:0007669"/>
    <property type="project" value="TreeGrafter"/>
</dbReference>
<evidence type="ECO:0000256" key="2">
    <source>
        <dbReference type="ARBA" id="ARBA00008016"/>
    </source>
</evidence>
<evidence type="ECO:0000256" key="1">
    <source>
        <dbReference type="ARBA" id="ARBA00004496"/>
    </source>
</evidence>
<keyword evidence="7 9" id="KW-0067">ATP-binding</keyword>
<dbReference type="InterPro" id="IPR003593">
    <property type="entry name" value="AAA+_ATPase"/>
</dbReference>
<evidence type="ECO:0000256" key="8">
    <source>
        <dbReference type="ARBA" id="ARBA00023125"/>
    </source>
</evidence>
<dbReference type="AlphaFoldDB" id="A0A511XNE4"/>
<dbReference type="NCBIfam" id="TIGR00611">
    <property type="entry name" value="recf"/>
    <property type="match status" value="1"/>
</dbReference>
<dbReference type="InterPro" id="IPR003395">
    <property type="entry name" value="RecF/RecN/SMC_N"/>
</dbReference>
<proteinExistence type="inferred from homology"/>
<dbReference type="InterPro" id="IPR042174">
    <property type="entry name" value="RecF_2"/>
</dbReference>
<evidence type="ECO:0000256" key="3">
    <source>
        <dbReference type="ARBA" id="ARBA00020170"/>
    </source>
</evidence>
<gene>
    <name evidence="9 11" type="primary">recF</name>
    <name evidence="11" type="ORF">AOE01nite_26800</name>
</gene>
<dbReference type="InterPro" id="IPR001238">
    <property type="entry name" value="DNA-binding_RecF"/>
</dbReference>
<keyword evidence="12" id="KW-1185">Reference proteome</keyword>
<keyword evidence="9" id="KW-0227">DNA damage</keyword>
<name>A0A511XNE4_9PROT</name>
<dbReference type="GO" id="GO:0006260">
    <property type="term" value="P:DNA replication"/>
    <property type="evidence" value="ECO:0007669"/>
    <property type="project" value="UniProtKB-UniRule"/>
</dbReference>
<keyword evidence="9" id="KW-0234">DNA repair</keyword>
<evidence type="ECO:0000256" key="9">
    <source>
        <dbReference type="HAMAP-Rule" id="MF_00365"/>
    </source>
</evidence>
<comment type="caution">
    <text evidence="11">The sequence shown here is derived from an EMBL/GenBank/DDBJ whole genome shotgun (WGS) entry which is preliminary data.</text>
</comment>
<dbReference type="InterPro" id="IPR027417">
    <property type="entry name" value="P-loop_NTPase"/>
</dbReference>
<evidence type="ECO:0000259" key="10">
    <source>
        <dbReference type="SMART" id="SM00382"/>
    </source>
</evidence>
<dbReference type="HAMAP" id="MF_00365">
    <property type="entry name" value="RecF"/>
    <property type="match status" value="1"/>
</dbReference>
<dbReference type="SMART" id="SM00382">
    <property type="entry name" value="AAA"/>
    <property type="match status" value="1"/>
</dbReference>
<comment type="subcellular location">
    <subcellularLocation>
        <location evidence="1 9">Cytoplasm</location>
    </subcellularLocation>
</comment>
<protein>
    <recommendedName>
        <fullName evidence="3 9">DNA replication and repair protein RecF</fullName>
    </recommendedName>
</protein>
<keyword evidence="9" id="KW-0742">SOS response</keyword>
<dbReference type="PANTHER" id="PTHR32182:SF0">
    <property type="entry name" value="DNA REPLICATION AND REPAIR PROTEIN RECF"/>
    <property type="match status" value="1"/>
</dbReference>
<dbReference type="PROSITE" id="PS00617">
    <property type="entry name" value="RECF_1"/>
    <property type="match status" value="1"/>
</dbReference>
<dbReference type="RefSeq" id="WP_173572035.1">
    <property type="nucleotide sequence ID" value="NZ_BJYG01000042.1"/>
</dbReference>
<feature type="binding site" evidence="9">
    <location>
        <begin position="40"/>
        <end position="47"/>
    </location>
    <ligand>
        <name>ATP</name>
        <dbReference type="ChEBI" id="CHEBI:30616"/>
    </ligand>
</feature>
<keyword evidence="5 9" id="KW-0235">DNA replication</keyword>
<evidence type="ECO:0000313" key="11">
    <source>
        <dbReference type="EMBL" id="GEN64456.1"/>
    </source>
</evidence>
<feature type="domain" description="AAA+ ATPase" evidence="10">
    <location>
        <begin position="32"/>
        <end position="382"/>
    </location>
</feature>
<sequence length="394" mass="42745">MAGAIRPEPVTRLLRLVLTNFRNYERLTWEPAGTPVVITGDNGSGKTNLLEALSLLAPGRGLRGARNADLRRHSSETDRADSGWGVTARFSDDRGAFDVATGMEAEQEGARKFLLNGTTLRARTAIADYLSAVWITPQMDRLFGESASGRRRFLDRLVVAMAPHHARELAACERATAQRNRVLATQSTDPAWLSGIEDAMARHGVATIAARQDLVARLNAAGADPTGAFPSAQLSLICPVAERLKTEPALAVEDWLRARLRAARDKDRLRGHATLGAHRTDFALRDLQTGRFAAEASTGQQKALLIGVILAHARLMGSLGTTAPMLLLDEPLVHLDVIRRAALMNTLLDFRTPVLMTGTDPEPFAPLRDNALFVRLHNGILGSDGEGQEITRPA</sequence>
<keyword evidence="4 9" id="KW-0963">Cytoplasm</keyword>
<dbReference type="Pfam" id="PF02463">
    <property type="entry name" value="SMC_N"/>
    <property type="match status" value="1"/>
</dbReference>
<evidence type="ECO:0000256" key="5">
    <source>
        <dbReference type="ARBA" id="ARBA00022705"/>
    </source>
</evidence>
<dbReference type="Proteomes" id="UP000321746">
    <property type="component" value="Unassembled WGS sequence"/>
</dbReference>
<evidence type="ECO:0000256" key="7">
    <source>
        <dbReference type="ARBA" id="ARBA00022840"/>
    </source>
</evidence>
<comment type="function">
    <text evidence="9">The RecF protein is involved in DNA metabolism; it is required for DNA replication and normal SOS inducibility. RecF binds preferentially to single-stranded, linear DNA. It also seems to bind ATP.</text>
</comment>
<reference evidence="11 12" key="1">
    <citation type="submission" date="2019-07" db="EMBL/GenBank/DDBJ databases">
        <title>Whole genome shotgun sequence of Acetobacter oeni NBRC 105207.</title>
        <authorList>
            <person name="Hosoyama A."/>
            <person name="Uohara A."/>
            <person name="Ohji S."/>
            <person name="Ichikawa N."/>
        </authorList>
    </citation>
    <scope>NUCLEOTIDE SEQUENCE [LARGE SCALE GENOMIC DNA]</scope>
    <source>
        <strain evidence="11 12">NBRC 105207</strain>
    </source>
</reference>
<comment type="similarity">
    <text evidence="2 9">Belongs to the RecF family.</text>
</comment>
<dbReference type="GO" id="GO:0005524">
    <property type="term" value="F:ATP binding"/>
    <property type="evidence" value="ECO:0007669"/>
    <property type="project" value="UniProtKB-UniRule"/>
</dbReference>
<evidence type="ECO:0000256" key="6">
    <source>
        <dbReference type="ARBA" id="ARBA00022741"/>
    </source>
</evidence>
<keyword evidence="6 9" id="KW-0547">Nucleotide-binding</keyword>
<dbReference type="PANTHER" id="PTHR32182">
    <property type="entry name" value="DNA REPLICATION AND REPAIR PROTEIN RECF"/>
    <property type="match status" value="1"/>
</dbReference>
<dbReference type="GO" id="GO:0006302">
    <property type="term" value="P:double-strand break repair"/>
    <property type="evidence" value="ECO:0007669"/>
    <property type="project" value="TreeGrafter"/>
</dbReference>
<evidence type="ECO:0000313" key="12">
    <source>
        <dbReference type="Proteomes" id="UP000321746"/>
    </source>
</evidence>
<evidence type="ECO:0000256" key="4">
    <source>
        <dbReference type="ARBA" id="ARBA00022490"/>
    </source>
</evidence>
<dbReference type="Gene3D" id="3.40.50.300">
    <property type="entry name" value="P-loop containing nucleotide triphosphate hydrolases"/>
    <property type="match status" value="1"/>
</dbReference>
<keyword evidence="8 9" id="KW-0238">DNA-binding</keyword>
<dbReference type="GO" id="GO:0003697">
    <property type="term" value="F:single-stranded DNA binding"/>
    <property type="evidence" value="ECO:0007669"/>
    <property type="project" value="UniProtKB-UniRule"/>
</dbReference>
<organism evidence="11 12">
    <name type="scientific">Acetobacter oeni</name>
    <dbReference type="NCBI Taxonomy" id="304077"/>
    <lineage>
        <taxon>Bacteria</taxon>
        <taxon>Pseudomonadati</taxon>
        <taxon>Pseudomonadota</taxon>
        <taxon>Alphaproteobacteria</taxon>
        <taxon>Acetobacterales</taxon>
        <taxon>Acetobacteraceae</taxon>
        <taxon>Acetobacter</taxon>
    </lineage>
</organism>
<dbReference type="SUPFAM" id="SSF52540">
    <property type="entry name" value="P-loop containing nucleoside triphosphate hydrolases"/>
    <property type="match status" value="1"/>
</dbReference>
<dbReference type="InterPro" id="IPR018078">
    <property type="entry name" value="DNA-binding_RecF_CS"/>
</dbReference>
<dbReference type="GO" id="GO:0005737">
    <property type="term" value="C:cytoplasm"/>
    <property type="evidence" value="ECO:0007669"/>
    <property type="project" value="UniProtKB-SubCell"/>
</dbReference>
<dbReference type="GO" id="GO:0009432">
    <property type="term" value="P:SOS response"/>
    <property type="evidence" value="ECO:0007669"/>
    <property type="project" value="UniProtKB-UniRule"/>
</dbReference>